<organism evidence="11 12">
    <name type="scientific">Mesorhizobium album</name>
    <dbReference type="NCBI Taxonomy" id="3072314"/>
    <lineage>
        <taxon>Bacteria</taxon>
        <taxon>Pseudomonadati</taxon>
        <taxon>Pseudomonadota</taxon>
        <taxon>Alphaproteobacteria</taxon>
        <taxon>Hyphomicrobiales</taxon>
        <taxon>Phyllobacteriaceae</taxon>
        <taxon>Mesorhizobium</taxon>
    </lineage>
</organism>
<dbReference type="SUPFAM" id="SSF161098">
    <property type="entry name" value="MetI-like"/>
    <property type="match status" value="1"/>
</dbReference>
<evidence type="ECO:0000256" key="1">
    <source>
        <dbReference type="ARBA" id="ARBA00004429"/>
    </source>
</evidence>
<sequence length="222" mass="24408">MYQFNLHVILGYLHLLPFAIGMTLLISVQTIVLSLAIGMVGAICRLSDNLLLRFLAGAYVEVFRNIPVLVLVYIVFFGMAQVGLRVSNYYSGLIALTLNGSAYMTEIFRGGLIAIPRGQYLAGESQGMTQLQLYRYVILPQVIRIIYSPIGNQFIAIVIGSSLAAVIGVEEVANWMFSVGNDTFRYMESFLVAGAVYVALAQTINVCRIIVGRTLMRAPGPR</sequence>
<name>A0ABU4Y6A8_9HYPH</name>
<feature type="transmembrane region" description="Helical" evidence="9">
    <location>
        <begin position="189"/>
        <end position="211"/>
    </location>
</feature>
<keyword evidence="12" id="KW-1185">Reference proteome</keyword>
<feature type="transmembrane region" description="Helical" evidence="9">
    <location>
        <begin position="50"/>
        <end position="77"/>
    </location>
</feature>
<dbReference type="Gene3D" id="1.10.3720.10">
    <property type="entry name" value="MetI-like"/>
    <property type="match status" value="1"/>
</dbReference>
<evidence type="ECO:0000256" key="2">
    <source>
        <dbReference type="ARBA" id="ARBA00010072"/>
    </source>
</evidence>
<reference evidence="11 12" key="1">
    <citation type="submission" date="2023-08" db="EMBL/GenBank/DDBJ databases">
        <title>Implementing the SeqCode for naming new Mesorhizobium species isolated from Vachellia karroo root nodules.</title>
        <authorList>
            <person name="Van Lill M."/>
        </authorList>
    </citation>
    <scope>NUCLEOTIDE SEQUENCE [LARGE SCALE GENOMIC DNA]</scope>
    <source>
        <strain evidence="11 12">VK24D</strain>
    </source>
</reference>
<dbReference type="NCBIfam" id="TIGR01726">
    <property type="entry name" value="HEQRo_perm_3TM"/>
    <property type="match status" value="1"/>
</dbReference>
<dbReference type="Pfam" id="PF00528">
    <property type="entry name" value="BPD_transp_1"/>
    <property type="match status" value="1"/>
</dbReference>
<dbReference type="EMBL" id="JAVIIW010000038">
    <property type="protein sequence ID" value="MDX8481853.1"/>
    <property type="molecule type" value="Genomic_DNA"/>
</dbReference>
<keyword evidence="4" id="KW-1003">Cell membrane</keyword>
<keyword evidence="8 9" id="KW-0472">Membrane</keyword>
<evidence type="ECO:0000256" key="7">
    <source>
        <dbReference type="ARBA" id="ARBA00022989"/>
    </source>
</evidence>
<protein>
    <submittedName>
        <fullName evidence="11">Amino acid ABC transporter permease</fullName>
    </submittedName>
</protein>
<dbReference type="PANTHER" id="PTHR30614:SF0">
    <property type="entry name" value="L-CYSTINE TRANSPORT SYSTEM PERMEASE PROTEIN TCYL"/>
    <property type="match status" value="1"/>
</dbReference>
<evidence type="ECO:0000256" key="4">
    <source>
        <dbReference type="ARBA" id="ARBA00022475"/>
    </source>
</evidence>
<dbReference type="CDD" id="cd06261">
    <property type="entry name" value="TM_PBP2"/>
    <property type="match status" value="1"/>
</dbReference>
<dbReference type="Proteomes" id="UP001287059">
    <property type="component" value="Unassembled WGS sequence"/>
</dbReference>
<dbReference type="InterPro" id="IPR043429">
    <property type="entry name" value="ArtM/GltK/GlnP/TcyL/YhdX-like"/>
</dbReference>
<evidence type="ECO:0000256" key="5">
    <source>
        <dbReference type="ARBA" id="ARBA00022692"/>
    </source>
</evidence>
<feature type="domain" description="ABC transmembrane type-1" evidence="10">
    <location>
        <begin position="20"/>
        <end position="208"/>
    </location>
</feature>
<keyword evidence="3 9" id="KW-0813">Transport</keyword>
<comment type="subcellular location">
    <subcellularLocation>
        <location evidence="1">Cell inner membrane</location>
        <topology evidence="1">Multi-pass membrane protein</topology>
    </subcellularLocation>
    <subcellularLocation>
        <location evidence="9">Cell membrane</location>
        <topology evidence="9">Multi-pass membrane protein</topology>
    </subcellularLocation>
</comment>
<feature type="transmembrane region" description="Helical" evidence="9">
    <location>
        <begin position="12"/>
        <end position="38"/>
    </location>
</feature>
<dbReference type="InterPro" id="IPR010065">
    <property type="entry name" value="AA_ABC_transptr_permease_3TM"/>
</dbReference>
<evidence type="ECO:0000256" key="8">
    <source>
        <dbReference type="ARBA" id="ARBA00023136"/>
    </source>
</evidence>
<keyword evidence="7 9" id="KW-1133">Transmembrane helix</keyword>
<accession>A0ABU4Y6A8</accession>
<evidence type="ECO:0000259" key="10">
    <source>
        <dbReference type="PROSITE" id="PS50928"/>
    </source>
</evidence>
<comment type="similarity">
    <text evidence="2">Belongs to the binding-protein-dependent transport system permease family. HisMQ subfamily.</text>
</comment>
<dbReference type="InterPro" id="IPR035906">
    <property type="entry name" value="MetI-like_sf"/>
</dbReference>
<proteinExistence type="inferred from homology"/>
<comment type="caution">
    <text evidence="11">The sequence shown here is derived from an EMBL/GenBank/DDBJ whole genome shotgun (WGS) entry which is preliminary data.</text>
</comment>
<keyword evidence="5 9" id="KW-0812">Transmembrane</keyword>
<evidence type="ECO:0000256" key="3">
    <source>
        <dbReference type="ARBA" id="ARBA00022448"/>
    </source>
</evidence>
<feature type="transmembrane region" description="Helical" evidence="9">
    <location>
        <begin position="89"/>
        <end position="108"/>
    </location>
</feature>
<keyword evidence="6" id="KW-0029">Amino-acid transport</keyword>
<dbReference type="PANTHER" id="PTHR30614">
    <property type="entry name" value="MEMBRANE COMPONENT OF AMINO ACID ABC TRANSPORTER"/>
    <property type="match status" value="1"/>
</dbReference>
<dbReference type="PROSITE" id="PS50928">
    <property type="entry name" value="ABC_TM1"/>
    <property type="match status" value="1"/>
</dbReference>
<dbReference type="RefSeq" id="WP_320290002.1">
    <property type="nucleotide sequence ID" value="NZ_JAVIIW010000038.1"/>
</dbReference>
<evidence type="ECO:0000313" key="12">
    <source>
        <dbReference type="Proteomes" id="UP001287059"/>
    </source>
</evidence>
<feature type="transmembrane region" description="Helical" evidence="9">
    <location>
        <begin position="145"/>
        <end position="169"/>
    </location>
</feature>
<evidence type="ECO:0000256" key="6">
    <source>
        <dbReference type="ARBA" id="ARBA00022970"/>
    </source>
</evidence>
<evidence type="ECO:0000256" key="9">
    <source>
        <dbReference type="RuleBase" id="RU363032"/>
    </source>
</evidence>
<evidence type="ECO:0000313" key="11">
    <source>
        <dbReference type="EMBL" id="MDX8481853.1"/>
    </source>
</evidence>
<gene>
    <name evidence="11" type="ORF">RFN28_25810</name>
</gene>
<dbReference type="InterPro" id="IPR000515">
    <property type="entry name" value="MetI-like"/>
</dbReference>